<dbReference type="InterPro" id="IPR036866">
    <property type="entry name" value="RibonucZ/Hydroxyglut_hydro"/>
</dbReference>
<dbReference type="Gene3D" id="3.60.15.10">
    <property type="entry name" value="Ribonuclease Z/Hydroxyacylglutathione hydrolase-like"/>
    <property type="match status" value="1"/>
</dbReference>
<sequence>MSTPRAAMRRPAISPGALLAAVMLAAGAVHAGEAAVEPLPMTEIAPGVHVHHGSHRAWSAGSASDVANLGVVVGSRCAAVIDTGGSPALGERLRAAIRRLTALPVCYVINTHVHPDHVLGNVALAGGSPPPEFVGHVRLGPSLSARAPYYLEAFRRESGQALAAETVVYPTRTVAERATLDLGERRLQLRAWPTAHTDNDLTVYDERTGTLFTGDLLFIGHLPVIDGRLRGWLEAIGELKALDVQRAVPGHGDTTADLRRAIAPQEAYLSAVRDGVRAAIKAGVPMSRAVDELAGTGTAGWQLAAEFHRRNLTAAYAELEWED</sequence>
<comment type="caution">
    <text evidence="4">The sequence shown here is derived from an EMBL/GenBank/DDBJ whole genome shotgun (WGS) entry which is preliminary data.</text>
</comment>
<evidence type="ECO:0000313" key="5">
    <source>
        <dbReference type="Proteomes" id="UP001595974"/>
    </source>
</evidence>
<organism evidence="4 5">
    <name type="scientific">Thauera sinica</name>
    <dbReference type="NCBI Taxonomy" id="2665146"/>
    <lineage>
        <taxon>Bacteria</taxon>
        <taxon>Pseudomonadati</taxon>
        <taxon>Pseudomonadota</taxon>
        <taxon>Betaproteobacteria</taxon>
        <taxon>Rhodocyclales</taxon>
        <taxon>Zoogloeaceae</taxon>
        <taxon>Thauera</taxon>
    </lineage>
</organism>
<accession>A0ABW1AL95</accession>
<dbReference type="CDD" id="cd16282">
    <property type="entry name" value="metallo-hydrolase-like_MBL-fold"/>
    <property type="match status" value="1"/>
</dbReference>
<dbReference type="PANTHER" id="PTHR42951:SF4">
    <property type="entry name" value="ACYL-COENZYME A THIOESTERASE MBLAC2"/>
    <property type="match status" value="1"/>
</dbReference>
<dbReference type="InterPro" id="IPR030829">
    <property type="entry name" value="SoxH-rel_PQQ_2"/>
</dbReference>
<dbReference type="Pfam" id="PF00753">
    <property type="entry name" value="Lactamase_B"/>
    <property type="match status" value="1"/>
</dbReference>
<name>A0ABW1AL95_9RHOO</name>
<proteinExistence type="inferred from homology"/>
<feature type="chain" id="PRO_5046164239" evidence="2">
    <location>
        <begin position="32"/>
        <end position="323"/>
    </location>
</feature>
<feature type="domain" description="Metallo-beta-lactamase" evidence="3">
    <location>
        <begin position="66"/>
        <end position="251"/>
    </location>
</feature>
<keyword evidence="5" id="KW-1185">Reference proteome</keyword>
<dbReference type="Proteomes" id="UP001595974">
    <property type="component" value="Unassembled WGS sequence"/>
</dbReference>
<protein>
    <submittedName>
        <fullName evidence="4">Quinoprotein relay system zinc metallohydrolase 2</fullName>
    </submittedName>
</protein>
<evidence type="ECO:0000313" key="4">
    <source>
        <dbReference type="EMBL" id="MFC5768058.1"/>
    </source>
</evidence>
<dbReference type="InterPro" id="IPR050855">
    <property type="entry name" value="NDM-1-like"/>
</dbReference>
<dbReference type="PANTHER" id="PTHR42951">
    <property type="entry name" value="METALLO-BETA-LACTAMASE DOMAIN-CONTAINING"/>
    <property type="match status" value="1"/>
</dbReference>
<reference evidence="5" key="1">
    <citation type="journal article" date="2019" name="Int. J. Syst. Evol. Microbiol.">
        <title>The Global Catalogue of Microorganisms (GCM) 10K type strain sequencing project: providing services to taxonomists for standard genome sequencing and annotation.</title>
        <authorList>
            <consortium name="The Broad Institute Genomics Platform"/>
            <consortium name="The Broad Institute Genome Sequencing Center for Infectious Disease"/>
            <person name="Wu L."/>
            <person name="Ma J."/>
        </authorList>
    </citation>
    <scope>NUCLEOTIDE SEQUENCE [LARGE SCALE GENOMIC DNA]</scope>
    <source>
        <strain evidence="5">SHR3</strain>
    </source>
</reference>
<keyword evidence="2" id="KW-0732">Signal</keyword>
<dbReference type="RefSeq" id="WP_232516400.1">
    <property type="nucleotide sequence ID" value="NZ_JBHSOG010000007.1"/>
</dbReference>
<comment type="similarity">
    <text evidence="1">Belongs to the metallo-beta-lactamase superfamily. Class-B beta-lactamase family.</text>
</comment>
<gene>
    <name evidence="4" type="ORF">ACFPTN_01595</name>
</gene>
<dbReference type="InterPro" id="IPR001279">
    <property type="entry name" value="Metallo-B-lactamas"/>
</dbReference>
<dbReference type="NCBIfam" id="TIGR04559">
    <property type="entry name" value="SoxH_rel_PQQ_2"/>
    <property type="match status" value="1"/>
</dbReference>
<dbReference type="SMART" id="SM00849">
    <property type="entry name" value="Lactamase_B"/>
    <property type="match status" value="1"/>
</dbReference>
<evidence type="ECO:0000259" key="3">
    <source>
        <dbReference type="SMART" id="SM00849"/>
    </source>
</evidence>
<feature type="signal peptide" evidence="2">
    <location>
        <begin position="1"/>
        <end position="31"/>
    </location>
</feature>
<evidence type="ECO:0000256" key="2">
    <source>
        <dbReference type="SAM" id="SignalP"/>
    </source>
</evidence>
<dbReference type="SUPFAM" id="SSF56281">
    <property type="entry name" value="Metallo-hydrolase/oxidoreductase"/>
    <property type="match status" value="1"/>
</dbReference>
<dbReference type="EMBL" id="JBHSOG010000007">
    <property type="protein sequence ID" value="MFC5768058.1"/>
    <property type="molecule type" value="Genomic_DNA"/>
</dbReference>
<evidence type="ECO:0000256" key="1">
    <source>
        <dbReference type="ARBA" id="ARBA00005250"/>
    </source>
</evidence>